<accession>A0A918TM64</accession>
<gene>
    <name evidence="1" type="ORF">GCM10007100_18060</name>
</gene>
<dbReference type="Proteomes" id="UP000644507">
    <property type="component" value="Unassembled WGS sequence"/>
</dbReference>
<comment type="caution">
    <text evidence="1">The sequence shown here is derived from an EMBL/GenBank/DDBJ whole genome shotgun (WGS) entry which is preliminary data.</text>
</comment>
<name>A0A918TM64_9BACT</name>
<reference evidence="1" key="1">
    <citation type="journal article" date="2014" name="Int. J. Syst. Evol. Microbiol.">
        <title>Complete genome sequence of Corynebacterium casei LMG S-19264T (=DSM 44701T), isolated from a smear-ripened cheese.</title>
        <authorList>
            <consortium name="US DOE Joint Genome Institute (JGI-PGF)"/>
            <person name="Walter F."/>
            <person name="Albersmeier A."/>
            <person name="Kalinowski J."/>
            <person name="Ruckert C."/>
        </authorList>
    </citation>
    <scope>NUCLEOTIDE SEQUENCE</scope>
    <source>
        <strain evidence="1">KCTC 12988</strain>
    </source>
</reference>
<evidence type="ECO:0000313" key="2">
    <source>
        <dbReference type="Proteomes" id="UP000644507"/>
    </source>
</evidence>
<sequence>MHDFLFSYYSFPAGKLEQWHPAVGEVLTTAEDLPHHFSQKHYRHQNGTVALNPDILRPKDLERFRFARRLLEVTASRPPNFGCHGLHEWAMVYQSDDIRHRERAPLRLSPQEIKEFVDSSTLACSHFDAVRFFTPAAAPRNRLQPTLLTREEFEQPGCVHANMDLYKWTFKAMPWLGSDLLRQTFFLALELRELDMRASPYELSDYGYAAIPIETSGGRAQYEEIQQKLANKAAALRVKVMETLDVLFNQVTISTHPNSIT</sequence>
<keyword evidence="2" id="KW-1185">Reference proteome</keyword>
<evidence type="ECO:0008006" key="3">
    <source>
        <dbReference type="Google" id="ProtNLM"/>
    </source>
</evidence>
<proteinExistence type="predicted"/>
<reference evidence="1" key="2">
    <citation type="submission" date="2020-09" db="EMBL/GenBank/DDBJ databases">
        <authorList>
            <person name="Sun Q."/>
            <person name="Kim S."/>
        </authorList>
    </citation>
    <scope>NUCLEOTIDE SEQUENCE</scope>
    <source>
        <strain evidence="1">KCTC 12988</strain>
    </source>
</reference>
<organism evidence="1 2">
    <name type="scientific">Roseibacillus persicicus</name>
    <dbReference type="NCBI Taxonomy" id="454148"/>
    <lineage>
        <taxon>Bacteria</taxon>
        <taxon>Pseudomonadati</taxon>
        <taxon>Verrucomicrobiota</taxon>
        <taxon>Verrucomicrobiia</taxon>
        <taxon>Verrucomicrobiales</taxon>
        <taxon>Verrucomicrobiaceae</taxon>
        <taxon>Roseibacillus</taxon>
    </lineage>
</organism>
<protein>
    <recommendedName>
        <fullName evidence="3">3-methyladenine DNA glycosylase</fullName>
    </recommendedName>
</protein>
<evidence type="ECO:0000313" key="1">
    <source>
        <dbReference type="EMBL" id="GHC52121.1"/>
    </source>
</evidence>
<dbReference type="AlphaFoldDB" id="A0A918TM64"/>
<dbReference type="EMBL" id="BMXI01000006">
    <property type="protein sequence ID" value="GHC52121.1"/>
    <property type="molecule type" value="Genomic_DNA"/>
</dbReference>